<dbReference type="PANTHER" id="PTHR43649">
    <property type="entry name" value="ARABINOSE-BINDING PROTEIN-RELATED"/>
    <property type="match status" value="1"/>
</dbReference>
<proteinExistence type="inferred from homology"/>
<dbReference type="Gene3D" id="3.40.190.10">
    <property type="entry name" value="Periplasmic binding protein-like II"/>
    <property type="match status" value="1"/>
</dbReference>
<dbReference type="EMBL" id="LDJR01000056">
    <property type="protein sequence ID" value="OAK68395.1"/>
    <property type="molecule type" value="Genomic_DNA"/>
</dbReference>
<keyword evidence="7" id="KW-1185">Reference proteome</keyword>
<feature type="region of interest" description="Disordered" evidence="5">
    <location>
        <begin position="25"/>
        <end position="47"/>
    </location>
</feature>
<dbReference type="PATRIC" id="fig|217031.6.peg.3225"/>
<evidence type="ECO:0000256" key="3">
    <source>
        <dbReference type="ARBA" id="ARBA00022448"/>
    </source>
</evidence>
<dbReference type="STRING" id="217031.ABB05_14995"/>
<evidence type="ECO:0008006" key="8">
    <source>
        <dbReference type="Google" id="ProtNLM"/>
    </source>
</evidence>
<dbReference type="PANTHER" id="PTHR43649:SF31">
    <property type="entry name" value="SN-GLYCEROL-3-PHOSPHATE-BINDING PERIPLASMIC PROTEIN UGPB"/>
    <property type="match status" value="1"/>
</dbReference>
<dbReference type="Proteomes" id="UP000077881">
    <property type="component" value="Unassembled WGS sequence"/>
</dbReference>
<organism evidence="6 7">
    <name type="scientific">Lederbergia galactosidilytica</name>
    <dbReference type="NCBI Taxonomy" id="217031"/>
    <lineage>
        <taxon>Bacteria</taxon>
        <taxon>Bacillati</taxon>
        <taxon>Bacillota</taxon>
        <taxon>Bacilli</taxon>
        <taxon>Bacillales</taxon>
        <taxon>Bacillaceae</taxon>
        <taxon>Lederbergia</taxon>
    </lineage>
</organism>
<evidence type="ECO:0000256" key="5">
    <source>
        <dbReference type="SAM" id="MobiDB-lite"/>
    </source>
</evidence>
<dbReference type="AlphaFoldDB" id="A0A177ZKP6"/>
<accession>A0A177ZKP6</accession>
<comment type="subcellular location">
    <subcellularLocation>
        <location evidence="1">Cell envelope</location>
    </subcellularLocation>
</comment>
<comment type="similarity">
    <text evidence="2">Belongs to the bacterial solute-binding protein 1 family.</text>
</comment>
<dbReference type="InterPro" id="IPR006059">
    <property type="entry name" value="SBP"/>
</dbReference>
<name>A0A177ZKP6_9BACI</name>
<keyword evidence="4" id="KW-0732">Signal</keyword>
<dbReference type="SUPFAM" id="SSF53850">
    <property type="entry name" value="Periplasmic binding protein-like II"/>
    <property type="match status" value="1"/>
</dbReference>
<evidence type="ECO:0000256" key="4">
    <source>
        <dbReference type="ARBA" id="ARBA00022729"/>
    </source>
</evidence>
<evidence type="ECO:0000256" key="2">
    <source>
        <dbReference type="ARBA" id="ARBA00008520"/>
    </source>
</evidence>
<dbReference type="Pfam" id="PF01547">
    <property type="entry name" value="SBP_bac_1"/>
    <property type="match status" value="1"/>
</dbReference>
<sequence>MRQRLSGLLMIFGLMALIVGCSSDSGGKKVSNNDKEEETSVTEDTGESAQVEVSLMIHWGEKEFEEIFNQHIKKALPHIKLTYIQANGKEEIEESFAKGLIPDIAMGTNFTMFQELDLLRDQMPLIEKHGLDLSKYDQGIIESLKANSPIGELDALPVFKQGYVLTYNKDIFDAFGVPYPTDNMTWDEVIELGKQLTGEKDGKKYYGVFPGKLGLQQVSTTLVDPETNEPTILDNKELRIFLERIQAIINIPGNLPEMESTEELATFLHNAEGADTAFDYALFPFRDQANGLTWREFEAGLNFDWVTYPVWGGDYPDYAPNELLNTMFVTSQSENPDAAFEVLAYLMSEDYQKWSVSTGGGTALLNEEVYKEFGTALEHADIMAEKNVDALFKLDSAPIPKRSPYESAIVMINAYQRLLEGEDINTVIRKMDEETRNVIAEMSGKE</sequence>
<keyword evidence="3" id="KW-0813">Transport</keyword>
<dbReference type="RefSeq" id="WP_057989492.1">
    <property type="nucleotide sequence ID" value="NZ_JAGGKH010000014.1"/>
</dbReference>
<reference evidence="6 7" key="1">
    <citation type="submission" date="2015-05" db="EMBL/GenBank/DDBJ databases">
        <title>Comparison of genome.</title>
        <authorList>
            <person name="Zheng Z."/>
            <person name="Sun M."/>
        </authorList>
    </citation>
    <scope>NUCLEOTIDE SEQUENCE [LARGE SCALE GENOMIC DNA]</scope>
    <source>
        <strain evidence="6 7">G25-74</strain>
    </source>
</reference>
<dbReference type="InterPro" id="IPR050490">
    <property type="entry name" value="Bact_solute-bd_prot1"/>
</dbReference>
<protein>
    <recommendedName>
        <fullName evidence="8">Extracellular solute-binding protein</fullName>
    </recommendedName>
</protein>
<feature type="compositionally biased region" description="Acidic residues" evidence="5">
    <location>
        <begin position="35"/>
        <end position="46"/>
    </location>
</feature>
<evidence type="ECO:0000256" key="1">
    <source>
        <dbReference type="ARBA" id="ARBA00004196"/>
    </source>
</evidence>
<gene>
    <name evidence="6" type="ORF">ABB05_14995</name>
</gene>
<comment type="caution">
    <text evidence="6">The sequence shown here is derived from an EMBL/GenBank/DDBJ whole genome shotgun (WGS) entry which is preliminary data.</text>
</comment>
<evidence type="ECO:0000313" key="6">
    <source>
        <dbReference type="EMBL" id="OAK68395.1"/>
    </source>
</evidence>
<evidence type="ECO:0000313" key="7">
    <source>
        <dbReference type="Proteomes" id="UP000077881"/>
    </source>
</evidence>
<dbReference type="GO" id="GO:0030313">
    <property type="term" value="C:cell envelope"/>
    <property type="evidence" value="ECO:0007669"/>
    <property type="project" value="UniProtKB-SubCell"/>
</dbReference>
<dbReference type="PROSITE" id="PS51257">
    <property type="entry name" value="PROKAR_LIPOPROTEIN"/>
    <property type="match status" value="1"/>
</dbReference>